<proteinExistence type="predicted"/>
<evidence type="ECO:0000313" key="4">
    <source>
        <dbReference type="Proteomes" id="UP000199021"/>
    </source>
</evidence>
<dbReference type="EMBL" id="FOFB01000031">
    <property type="protein sequence ID" value="SER27239.1"/>
    <property type="molecule type" value="Genomic_DNA"/>
</dbReference>
<organism evidence="3 4">
    <name type="scientific">Neolewinella agarilytica</name>
    <dbReference type="NCBI Taxonomy" id="478744"/>
    <lineage>
        <taxon>Bacteria</taxon>
        <taxon>Pseudomonadati</taxon>
        <taxon>Bacteroidota</taxon>
        <taxon>Saprospiria</taxon>
        <taxon>Saprospirales</taxon>
        <taxon>Lewinellaceae</taxon>
        <taxon>Neolewinella</taxon>
    </lineage>
</organism>
<dbReference type="Gene3D" id="2.40.70.10">
    <property type="entry name" value="Acid Proteases"/>
    <property type="match status" value="2"/>
</dbReference>
<dbReference type="AlphaFoldDB" id="A0A1H9MUT7"/>
<dbReference type="STRING" id="478744.SAMN05444359_13156"/>
<dbReference type="Proteomes" id="UP000199021">
    <property type="component" value="Unassembled WGS sequence"/>
</dbReference>
<sequence length="316" mass="34735">MLSHCFYKAGFGKISVLFLLLLILIPFPARAQDAVSILRAENRGGSAAATAPLMANAQGFNFVRNLIFFPARVDGRQGNFILDTGAPSLLLNHRGETEKTSPATTGLGAGGEVELASQRVRSFEMGGLEMGSRWALSLDLRSMESRTGQRIDGYVGYDLISKGELRIDYPNRNFRLLNSERKPLEKGEAPIAVLRFSYIDHLPVVELKMGGKNLRFVVDTGAGKNLIDPQYAILGDQTNREINIQGLDGGQATLGVCQMPVPERLPVMAEQLQFVTMDLSHLQSPGHPPIAGIIGADFLAKYCVGIDYRRRKLYLW</sequence>
<accession>A0A1H9MUT7</accession>
<name>A0A1H9MUT7_9BACT</name>
<evidence type="ECO:0000313" key="3">
    <source>
        <dbReference type="EMBL" id="SER27239.1"/>
    </source>
</evidence>
<evidence type="ECO:0000259" key="2">
    <source>
        <dbReference type="Pfam" id="PF00077"/>
    </source>
</evidence>
<dbReference type="GO" id="GO:0008233">
    <property type="term" value="F:peptidase activity"/>
    <property type="evidence" value="ECO:0007669"/>
    <property type="project" value="UniProtKB-KW"/>
</dbReference>
<dbReference type="OrthoDB" id="3521766at2"/>
<dbReference type="SUPFAM" id="SSF50630">
    <property type="entry name" value="Acid proteases"/>
    <property type="match status" value="1"/>
</dbReference>
<dbReference type="Pfam" id="PF13650">
    <property type="entry name" value="Asp_protease_2"/>
    <property type="match status" value="1"/>
</dbReference>
<keyword evidence="1" id="KW-0378">Hydrolase</keyword>
<dbReference type="InParanoid" id="A0A1H9MUT7"/>
<keyword evidence="4" id="KW-1185">Reference proteome</keyword>
<keyword evidence="3" id="KW-0645">Protease</keyword>
<dbReference type="GO" id="GO:0006508">
    <property type="term" value="P:proteolysis"/>
    <property type="evidence" value="ECO:0007669"/>
    <property type="project" value="UniProtKB-KW"/>
</dbReference>
<gene>
    <name evidence="3" type="ORF">SAMN05444359_13156</name>
</gene>
<dbReference type="RefSeq" id="WP_090172554.1">
    <property type="nucleotide sequence ID" value="NZ_FOFB01000031.1"/>
</dbReference>
<protein>
    <submittedName>
        <fullName evidence="3">Aspartyl protease</fullName>
    </submittedName>
</protein>
<evidence type="ECO:0000256" key="1">
    <source>
        <dbReference type="ARBA" id="ARBA00022801"/>
    </source>
</evidence>
<dbReference type="InterPro" id="IPR021109">
    <property type="entry name" value="Peptidase_aspartic_dom_sf"/>
</dbReference>
<dbReference type="InterPro" id="IPR018061">
    <property type="entry name" value="Retropepsins"/>
</dbReference>
<dbReference type="Pfam" id="PF00077">
    <property type="entry name" value="RVP"/>
    <property type="match status" value="1"/>
</dbReference>
<reference evidence="4" key="1">
    <citation type="submission" date="2016-10" db="EMBL/GenBank/DDBJ databases">
        <authorList>
            <person name="Varghese N."/>
            <person name="Submissions S."/>
        </authorList>
    </citation>
    <scope>NUCLEOTIDE SEQUENCE [LARGE SCALE GENOMIC DNA]</scope>
    <source>
        <strain evidence="4">DSM 24740</strain>
    </source>
</reference>
<feature type="domain" description="Retropepsins" evidence="2">
    <location>
        <begin position="203"/>
        <end position="304"/>
    </location>
</feature>